<reference evidence="1" key="2">
    <citation type="journal article" date="2015" name="Fish Shellfish Immunol.">
        <title>Early steps in the European eel (Anguilla anguilla)-Vibrio vulnificus interaction in the gills: Role of the RtxA13 toxin.</title>
        <authorList>
            <person name="Callol A."/>
            <person name="Pajuelo D."/>
            <person name="Ebbesson L."/>
            <person name="Teles M."/>
            <person name="MacKenzie S."/>
            <person name="Amaro C."/>
        </authorList>
    </citation>
    <scope>NUCLEOTIDE SEQUENCE</scope>
</reference>
<sequence>MGRGPCSELSTDITFNPGLLIGEGPNIDFRDDIINALGDVGWDRVRVFINVPISCNTEHLPVCGFKTVLEGFPHSSVELPEKTFFLF</sequence>
<organism evidence="1">
    <name type="scientific">Anguilla anguilla</name>
    <name type="common">European freshwater eel</name>
    <name type="synonym">Muraena anguilla</name>
    <dbReference type="NCBI Taxonomy" id="7936"/>
    <lineage>
        <taxon>Eukaryota</taxon>
        <taxon>Metazoa</taxon>
        <taxon>Chordata</taxon>
        <taxon>Craniata</taxon>
        <taxon>Vertebrata</taxon>
        <taxon>Euteleostomi</taxon>
        <taxon>Actinopterygii</taxon>
        <taxon>Neopterygii</taxon>
        <taxon>Teleostei</taxon>
        <taxon>Anguilliformes</taxon>
        <taxon>Anguillidae</taxon>
        <taxon>Anguilla</taxon>
    </lineage>
</organism>
<accession>A0A0E9XQT6</accession>
<proteinExistence type="predicted"/>
<reference evidence="1" key="1">
    <citation type="submission" date="2014-11" db="EMBL/GenBank/DDBJ databases">
        <authorList>
            <person name="Amaro Gonzalez C."/>
        </authorList>
    </citation>
    <scope>NUCLEOTIDE SEQUENCE</scope>
</reference>
<dbReference type="AlphaFoldDB" id="A0A0E9XQT6"/>
<evidence type="ECO:0000313" key="1">
    <source>
        <dbReference type="EMBL" id="JAI05113.1"/>
    </source>
</evidence>
<name>A0A0E9XQT6_ANGAN</name>
<protein>
    <submittedName>
        <fullName evidence="1">Uncharacterized protein</fullName>
    </submittedName>
</protein>
<dbReference type="EMBL" id="GBXM01003465">
    <property type="protein sequence ID" value="JAI05113.1"/>
    <property type="molecule type" value="Transcribed_RNA"/>
</dbReference>